<evidence type="ECO:0000313" key="1">
    <source>
        <dbReference type="Proteomes" id="UP000095283"/>
    </source>
</evidence>
<reference evidence="2" key="1">
    <citation type="submission" date="2016-11" db="UniProtKB">
        <authorList>
            <consortium name="WormBaseParasite"/>
        </authorList>
    </citation>
    <scope>IDENTIFICATION</scope>
</reference>
<protein>
    <submittedName>
        <fullName evidence="2">Transposase</fullName>
    </submittedName>
</protein>
<dbReference type="Proteomes" id="UP000095283">
    <property type="component" value="Unplaced"/>
</dbReference>
<dbReference type="WBParaSite" id="Hba_06028">
    <property type="protein sequence ID" value="Hba_06028"/>
    <property type="gene ID" value="Hba_06028"/>
</dbReference>
<sequence length="30" mass="3844">MSDDIREAMRIIAALKKTRSLWPYYYYYYY</sequence>
<dbReference type="AlphaFoldDB" id="A0A1I7WLK9"/>
<accession>A0A1I7WLK9</accession>
<organism evidence="1 2">
    <name type="scientific">Heterorhabditis bacteriophora</name>
    <name type="common">Entomopathogenic nematode worm</name>
    <dbReference type="NCBI Taxonomy" id="37862"/>
    <lineage>
        <taxon>Eukaryota</taxon>
        <taxon>Metazoa</taxon>
        <taxon>Ecdysozoa</taxon>
        <taxon>Nematoda</taxon>
        <taxon>Chromadorea</taxon>
        <taxon>Rhabditida</taxon>
        <taxon>Rhabditina</taxon>
        <taxon>Rhabditomorpha</taxon>
        <taxon>Strongyloidea</taxon>
        <taxon>Heterorhabditidae</taxon>
        <taxon>Heterorhabditis</taxon>
    </lineage>
</organism>
<evidence type="ECO:0000313" key="2">
    <source>
        <dbReference type="WBParaSite" id="Hba_06028"/>
    </source>
</evidence>
<name>A0A1I7WLK9_HETBA</name>
<keyword evidence="1" id="KW-1185">Reference proteome</keyword>
<proteinExistence type="predicted"/>